<proteinExistence type="inferred from homology"/>
<dbReference type="InterPro" id="IPR013346">
    <property type="entry name" value="NrdE_NrdA_C"/>
</dbReference>
<dbReference type="PANTHER" id="PTHR11573">
    <property type="entry name" value="RIBONUCLEOSIDE-DIPHOSPHATE REDUCTASE LARGE CHAIN"/>
    <property type="match status" value="1"/>
</dbReference>
<name>A0A139P0V5_STROR</name>
<protein>
    <submittedName>
        <fullName evidence="3">Ribonucleotide reductase of class Ib (Aerobic), alpha subunit</fullName>
        <ecNumber evidence="3">1.17.4.1</ecNumber>
    </submittedName>
</protein>
<organism evidence="3 4">
    <name type="scientific">Streptococcus oralis</name>
    <dbReference type="NCBI Taxonomy" id="1303"/>
    <lineage>
        <taxon>Bacteria</taxon>
        <taxon>Bacillati</taxon>
        <taxon>Bacillota</taxon>
        <taxon>Bacilli</taxon>
        <taxon>Lactobacillales</taxon>
        <taxon>Streptococcaceae</taxon>
        <taxon>Streptococcus</taxon>
    </lineage>
</organism>
<dbReference type="AlphaFoldDB" id="A0A139P0V5"/>
<dbReference type="Gene3D" id="3.20.70.20">
    <property type="match status" value="1"/>
</dbReference>
<dbReference type="EMBL" id="LQRI01000154">
    <property type="protein sequence ID" value="KXT81798.1"/>
    <property type="molecule type" value="Genomic_DNA"/>
</dbReference>
<keyword evidence="3" id="KW-0560">Oxidoreductase</keyword>
<dbReference type="PATRIC" id="fig|1303.77.peg.1252"/>
<gene>
    <name evidence="3" type="ORF">SORDD14_01115</name>
</gene>
<comment type="caution">
    <text evidence="3">The sequence shown here is derived from an EMBL/GenBank/DDBJ whole genome shotgun (WGS) entry which is preliminary data.</text>
</comment>
<evidence type="ECO:0000259" key="2">
    <source>
        <dbReference type="PROSITE" id="PS00089"/>
    </source>
</evidence>
<dbReference type="Proteomes" id="UP000070497">
    <property type="component" value="Unassembled WGS sequence"/>
</dbReference>
<dbReference type="NCBIfam" id="TIGR02506">
    <property type="entry name" value="NrdE_NrdA"/>
    <property type="match status" value="1"/>
</dbReference>
<dbReference type="NCBIfam" id="TIGR04170">
    <property type="entry name" value="RNR_1b_NrdE"/>
    <property type="match status" value="1"/>
</dbReference>
<dbReference type="PANTHER" id="PTHR11573:SF30">
    <property type="entry name" value="RIBONUCLEOSIDE-DIPHOSPHATE REDUCTASE 2 SUBUNIT ALPHA"/>
    <property type="match status" value="1"/>
</dbReference>
<dbReference type="GO" id="GO:0004748">
    <property type="term" value="F:ribonucleoside-diphosphate reductase activity, thioredoxin disulfide as acceptor"/>
    <property type="evidence" value="ECO:0007669"/>
    <property type="project" value="UniProtKB-EC"/>
</dbReference>
<dbReference type="InterPro" id="IPR026459">
    <property type="entry name" value="RNR_1b_NrdE"/>
</dbReference>
<dbReference type="GO" id="GO:0005524">
    <property type="term" value="F:ATP binding"/>
    <property type="evidence" value="ECO:0007669"/>
    <property type="project" value="TreeGrafter"/>
</dbReference>
<dbReference type="EC" id="1.17.4.1" evidence="3"/>
<evidence type="ECO:0000256" key="1">
    <source>
        <dbReference type="ARBA" id="ARBA00010406"/>
    </source>
</evidence>
<dbReference type="GO" id="GO:0009263">
    <property type="term" value="P:deoxyribonucleotide biosynthetic process"/>
    <property type="evidence" value="ECO:0007669"/>
    <property type="project" value="TreeGrafter"/>
</dbReference>
<dbReference type="PROSITE" id="PS00089">
    <property type="entry name" value="RIBORED_LARGE"/>
    <property type="match status" value="1"/>
</dbReference>
<dbReference type="GO" id="GO:0005971">
    <property type="term" value="C:ribonucleoside-diphosphate reductase complex"/>
    <property type="evidence" value="ECO:0007669"/>
    <property type="project" value="TreeGrafter"/>
</dbReference>
<sequence length="541" mass="61207">MLSIGRGVNSALQLSRLGGGVGVNLSNLRASGSPIKGIEHASSGVLPVMKLLEDSFSYSNQLGQRNGAGVVYLNVFHQDILAFLSTKKENADEKIRVKTLSLGLVVPDKYYELIKTNQPMYLFNPYHVEKVYGKPFSYVDITAEYDRLVANPAIEKTVIQARELEQEISRLQQESGYPYILNIDVANRANPVKGKIIMSNLCSEILQPQTPSVLNNDLSYHEVGTDISCNLGSTNIVNLLKSENFAASVDTMVRALTTVTDLESVEEVPTVNKGNRLYHTIGLGAMGLHTALALHQIKYGSKESLEFTEAYFLALNYYSLVSSNRIARERHETFYEFADSRYADGSYFSPYVEQDFVFRFPKIAAIFKNIPIPTKEDWKVLREKVMKDGLYHRNRLAVAPNGSISYINETSASLHPITQLVENRQEKKVGSIFYPAPYLSNDTLPFYETAYNMDQRKIIDVYAVAQKHIDQGMSLTLFMRSQLPEGLYEWKTKGNTMLTTRDLNRIRNYAWRKGIKSLYYVRTYTEDDEFNSVNSCESCMI</sequence>
<comment type="similarity">
    <text evidence="1">Belongs to the ribonucleoside diphosphate reductase large chain family.</text>
</comment>
<evidence type="ECO:0000313" key="4">
    <source>
        <dbReference type="Proteomes" id="UP000070497"/>
    </source>
</evidence>
<reference evidence="3 4" key="1">
    <citation type="submission" date="2016-01" db="EMBL/GenBank/DDBJ databases">
        <title>Highly variable Streptococcus oralis are common among viridans streptococci isolated from primates.</title>
        <authorList>
            <person name="Denapaite D."/>
            <person name="Rieger M."/>
            <person name="Koendgen S."/>
            <person name="Brueckner R."/>
            <person name="Ochigava I."/>
            <person name="Kappeler P."/>
            <person name="Maetz-Rensing K."/>
            <person name="Leendertz F."/>
            <person name="Hakenbeck R."/>
        </authorList>
    </citation>
    <scope>NUCLEOTIDE SEQUENCE [LARGE SCALE GENOMIC DNA]</scope>
    <source>
        <strain evidence="3 4">DD14</strain>
    </source>
</reference>
<dbReference type="PRINTS" id="PR01183">
    <property type="entry name" value="RIBORDTASEM1"/>
</dbReference>
<dbReference type="SUPFAM" id="SSF51998">
    <property type="entry name" value="PFL-like glycyl radical enzymes"/>
    <property type="match status" value="1"/>
</dbReference>
<dbReference type="InterPro" id="IPR000788">
    <property type="entry name" value="RNR_lg_C"/>
</dbReference>
<dbReference type="InterPro" id="IPR039718">
    <property type="entry name" value="Rrm1"/>
</dbReference>
<feature type="domain" description="Ribonucleotide reductase large subunit" evidence="2">
    <location>
        <begin position="378"/>
        <end position="400"/>
    </location>
</feature>
<evidence type="ECO:0000313" key="3">
    <source>
        <dbReference type="EMBL" id="KXT81798.1"/>
    </source>
</evidence>
<dbReference type="Pfam" id="PF02867">
    <property type="entry name" value="Ribonuc_red_lgC"/>
    <property type="match status" value="1"/>
</dbReference>
<dbReference type="Gene3D" id="1.10.1650.20">
    <property type="match status" value="1"/>
</dbReference>
<accession>A0A139P0V5</accession>